<dbReference type="PANTHER" id="PTHR30273">
    <property type="entry name" value="PERIPLASMIC SIGNAL SENSOR AND SIGMA FACTOR ACTIVATOR FECR-RELATED"/>
    <property type="match status" value="1"/>
</dbReference>
<dbReference type="Proteomes" id="UP001589774">
    <property type="component" value="Unassembled WGS sequence"/>
</dbReference>
<dbReference type="PIRSF" id="PIRSF018266">
    <property type="entry name" value="FecR"/>
    <property type="match status" value="1"/>
</dbReference>
<proteinExistence type="predicted"/>
<dbReference type="Pfam" id="PF16344">
    <property type="entry name" value="FecR_C"/>
    <property type="match status" value="1"/>
</dbReference>
<comment type="caution">
    <text evidence="4">The sequence shown here is derived from an EMBL/GenBank/DDBJ whole genome shotgun (WGS) entry which is preliminary data.</text>
</comment>
<gene>
    <name evidence="4" type="ORF">ACFFI0_25205</name>
</gene>
<evidence type="ECO:0000256" key="1">
    <source>
        <dbReference type="SAM" id="Phobius"/>
    </source>
</evidence>
<keyword evidence="1" id="KW-1133">Transmembrane helix</keyword>
<evidence type="ECO:0000313" key="4">
    <source>
        <dbReference type="EMBL" id="MFC0321635.1"/>
    </source>
</evidence>
<accession>A0ABV6HRV8</accession>
<keyword evidence="1" id="KW-0812">Transmembrane</keyword>
<dbReference type="InterPro" id="IPR012373">
    <property type="entry name" value="Ferrdict_sens_TM"/>
</dbReference>
<dbReference type="InterPro" id="IPR006860">
    <property type="entry name" value="FecR"/>
</dbReference>
<evidence type="ECO:0000259" key="2">
    <source>
        <dbReference type="Pfam" id="PF04773"/>
    </source>
</evidence>
<organism evidence="4 5">
    <name type="scientific">Olivibacter oleidegradans</name>
    <dbReference type="NCBI Taxonomy" id="760123"/>
    <lineage>
        <taxon>Bacteria</taxon>
        <taxon>Pseudomonadati</taxon>
        <taxon>Bacteroidota</taxon>
        <taxon>Sphingobacteriia</taxon>
        <taxon>Sphingobacteriales</taxon>
        <taxon>Sphingobacteriaceae</taxon>
        <taxon>Olivibacter</taxon>
    </lineage>
</organism>
<dbReference type="Pfam" id="PF04773">
    <property type="entry name" value="FecR"/>
    <property type="match status" value="1"/>
</dbReference>
<dbReference type="PANTHER" id="PTHR30273:SF2">
    <property type="entry name" value="PROTEIN FECR"/>
    <property type="match status" value="1"/>
</dbReference>
<feature type="domain" description="Protein FecR C-terminal" evidence="3">
    <location>
        <begin position="258"/>
        <end position="325"/>
    </location>
</feature>
<evidence type="ECO:0000259" key="3">
    <source>
        <dbReference type="Pfam" id="PF16344"/>
    </source>
</evidence>
<protein>
    <submittedName>
        <fullName evidence="4">FecR family protein</fullName>
    </submittedName>
</protein>
<reference evidence="4 5" key="1">
    <citation type="submission" date="2024-09" db="EMBL/GenBank/DDBJ databases">
        <authorList>
            <person name="Sun Q."/>
            <person name="Mori K."/>
        </authorList>
    </citation>
    <scope>NUCLEOTIDE SEQUENCE [LARGE SCALE GENOMIC DNA]</scope>
    <source>
        <strain evidence="4 5">CCM 7765</strain>
    </source>
</reference>
<feature type="domain" description="FecR protein" evidence="2">
    <location>
        <begin position="117"/>
        <end position="213"/>
    </location>
</feature>
<keyword evidence="1" id="KW-0472">Membrane</keyword>
<evidence type="ECO:0000313" key="5">
    <source>
        <dbReference type="Proteomes" id="UP001589774"/>
    </source>
</evidence>
<dbReference type="RefSeq" id="WP_289553646.1">
    <property type="nucleotide sequence ID" value="NZ_JBHLWO010000007.1"/>
</dbReference>
<dbReference type="InterPro" id="IPR032508">
    <property type="entry name" value="FecR_C"/>
</dbReference>
<dbReference type="EMBL" id="JBHLWO010000007">
    <property type="protein sequence ID" value="MFC0321635.1"/>
    <property type="molecule type" value="Genomic_DNA"/>
</dbReference>
<feature type="transmembrane region" description="Helical" evidence="1">
    <location>
        <begin position="76"/>
        <end position="97"/>
    </location>
</feature>
<dbReference type="Gene3D" id="3.55.50.30">
    <property type="match status" value="1"/>
</dbReference>
<keyword evidence="5" id="KW-1185">Reference proteome</keyword>
<name>A0ABV6HRV8_9SPHI</name>
<sequence>MDKNEFKRLMDGYLQGKLSTEKRELLQRWYDSFGESEVGVPGMEDQESMTALKEELYGRIHGAIQPKKTPLRKTAVFRWAAIAALFVLALGTMVWLYSHQNDKFGETSTHVVSAYHQIRTGIKQIKKVDLPDGSMLYVNANSTIRIREPLLANKREIFLDEGEAYFEVARDSLRPFIVHTPSLKMEVLGTAFNVKSYKTLDDVTIEVQHGKVRVSDSQRVLDELTAFKGLNYRKANGQTERIGLNNDEVNAWTRGIVVLQKADFNELAQTLYNLYGVRLEHGEGRTANHHYNLTIHADRSLEETMAIICGIHNTKYRRKDNVVTIYP</sequence>
<dbReference type="Gene3D" id="2.60.120.1440">
    <property type="match status" value="1"/>
</dbReference>